<dbReference type="Gene3D" id="3.40.50.200">
    <property type="entry name" value="Peptidase S8/S53 domain"/>
    <property type="match status" value="2"/>
</dbReference>
<evidence type="ECO:0000259" key="12">
    <source>
        <dbReference type="Pfam" id="PF17766"/>
    </source>
</evidence>
<evidence type="ECO:0000313" key="14">
    <source>
        <dbReference type="Proteomes" id="UP000008311"/>
    </source>
</evidence>
<comment type="subcellular location">
    <subcellularLocation>
        <location evidence="2">Secreted</location>
        <location evidence="2">Extracellular space</location>
        <location evidence="2">Apoplast</location>
    </subcellularLocation>
</comment>
<evidence type="ECO:0000256" key="7">
    <source>
        <dbReference type="ARBA" id="ARBA00022801"/>
    </source>
</evidence>
<dbReference type="GO" id="GO:0048046">
    <property type="term" value="C:apoplast"/>
    <property type="evidence" value="ECO:0007669"/>
    <property type="project" value="UniProtKB-SubCell"/>
</dbReference>
<dbReference type="GO" id="GO:0005576">
    <property type="term" value="C:extracellular region"/>
    <property type="evidence" value="ECO:0000318"/>
    <property type="project" value="GO_Central"/>
</dbReference>
<reference evidence="14" key="1">
    <citation type="journal article" date="2010" name="Nat. Biotechnol.">
        <title>Draft genome sequence of the oilseed species Ricinus communis.</title>
        <authorList>
            <person name="Chan A.P."/>
            <person name="Crabtree J."/>
            <person name="Zhao Q."/>
            <person name="Lorenzi H."/>
            <person name="Orvis J."/>
            <person name="Puiu D."/>
            <person name="Melake-Berhan A."/>
            <person name="Jones K.M."/>
            <person name="Redman J."/>
            <person name="Chen G."/>
            <person name="Cahoon E.B."/>
            <person name="Gedil M."/>
            <person name="Stanke M."/>
            <person name="Haas B.J."/>
            <person name="Wortman J.R."/>
            <person name="Fraser-Liggett C.M."/>
            <person name="Ravel J."/>
            <person name="Rabinowicz P.D."/>
        </authorList>
    </citation>
    <scope>NUCLEOTIDE SEQUENCE [LARGE SCALE GENOMIC DNA]</scope>
    <source>
        <strain evidence="14">cv. Hale</strain>
    </source>
</reference>
<dbReference type="AlphaFoldDB" id="B9R8D5"/>
<dbReference type="EMBL" id="EQ973772">
    <property type="protein sequence ID" value="EEF52765.1"/>
    <property type="molecule type" value="Genomic_DNA"/>
</dbReference>
<dbReference type="GO" id="GO:0009610">
    <property type="term" value="P:response to symbiotic fungus"/>
    <property type="evidence" value="ECO:0007669"/>
    <property type="project" value="UniProtKB-ARBA"/>
</dbReference>
<keyword evidence="7 13" id="KW-0378">Hydrolase</keyword>
<dbReference type="PROSITE" id="PS51892">
    <property type="entry name" value="SUBTILASE"/>
    <property type="match status" value="1"/>
</dbReference>
<dbReference type="InterPro" id="IPR015500">
    <property type="entry name" value="Peptidase_S8_subtilisin-rel"/>
</dbReference>
<dbReference type="InterPro" id="IPR003137">
    <property type="entry name" value="PA_domain"/>
</dbReference>
<dbReference type="PROSITE" id="PS00137">
    <property type="entry name" value="SUBTILASE_HIS"/>
    <property type="match status" value="1"/>
</dbReference>
<comment type="similarity">
    <text evidence="3 9">Belongs to the peptidase S8 family.</text>
</comment>
<evidence type="ECO:0000256" key="2">
    <source>
        <dbReference type="ARBA" id="ARBA00004271"/>
    </source>
</evidence>
<dbReference type="eggNOG" id="ENOG502QUSK">
    <property type="taxonomic scope" value="Eukaryota"/>
</dbReference>
<dbReference type="FunFam" id="3.50.30.30:FF:000005">
    <property type="entry name" value="subtilisin-like protease SBT1.5"/>
    <property type="match status" value="1"/>
</dbReference>
<gene>
    <name evidence="13" type="ORF">RCOM_1598830</name>
</gene>
<evidence type="ECO:0000256" key="3">
    <source>
        <dbReference type="ARBA" id="ARBA00011073"/>
    </source>
</evidence>
<proteinExistence type="inferred from homology"/>
<keyword evidence="4" id="KW-0052">Apoplast</keyword>
<dbReference type="Gene3D" id="3.50.30.30">
    <property type="match status" value="1"/>
</dbReference>
<keyword evidence="5" id="KW-0645">Protease</keyword>
<dbReference type="Pfam" id="PF17766">
    <property type="entry name" value="fn3_6"/>
    <property type="match status" value="1"/>
</dbReference>
<dbReference type="InterPro" id="IPR036852">
    <property type="entry name" value="Peptidase_S8/S53_dom_sf"/>
</dbReference>
<dbReference type="Gene3D" id="2.60.40.2310">
    <property type="match status" value="1"/>
</dbReference>
<dbReference type="GO" id="GO:2000038">
    <property type="term" value="P:regulation of stomatal complex development"/>
    <property type="evidence" value="ECO:0000318"/>
    <property type="project" value="GO_Central"/>
</dbReference>
<dbReference type="InterPro" id="IPR022398">
    <property type="entry name" value="Peptidase_S8_His-AS"/>
</dbReference>
<dbReference type="PROSITE" id="PS00138">
    <property type="entry name" value="SUBTILASE_SER"/>
    <property type="match status" value="1"/>
</dbReference>
<keyword evidence="14" id="KW-1185">Reference proteome</keyword>
<evidence type="ECO:0000256" key="6">
    <source>
        <dbReference type="ARBA" id="ARBA00022729"/>
    </source>
</evidence>
<dbReference type="InterPro" id="IPR023828">
    <property type="entry name" value="Peptidase_S8_Ser-AS"/>
</dbReference>
<accession>B9R8D5</accession>
<feature type="domain" description="Peptidase S8/S53" evidence="10">
    <location>
        <begin position="33"/>
        <end position="131"/>
    </location>
</feature>
<keyword evidence="8" id="KW-0720">Serine protease</keyword>
<evidence type="ECO:0000313" key="13">
    <source>
        <dbReference type="EMBL" id="EEF52765.1"/>
    </source>
</evidence>
<dbReference type="InterPro" id="IPR045051">
    <property type="entry name" value="SBT"/>
</dbReference>
<feature type="domain" description="Peptidase S8/S53" evidence="10">
    <location>
        <begin position="288"/>
        <end position="415"/>
    </location>
</feature>
<dbReference type="Pfam" id="PF00082">
    <property type="entry name" value="Peptidase_S8"/>
    <property type="match status" value="2"/>
</dbReference>
<comment type="function">
    <text evidence="1">Required for arbuscular mycorrhiza (AM) development during AM symbiosis with AM fungi (e.g. Glomeromycota intraradices).</text>
</comment>
<sequence length="578" mass="61368">MGSIPSTWKGTCVEGYNFNTSNCNRKLVGARFYDSPDDDEDKIYQTPRDMIGHGSHVASTAAGAVVPHASYYGLAEGSAKGGSPGSRIAAYRVCSENGCYGSSILKAFDDAIADGVSILSVSVGNDGPDPETVVNAAPWILTVAATTIDRDFESDLVLGGNKVIKGEGINFANIGKYPLHPLIYAKAAKTANGDEDDARNCRPDSMDKDMIKGKIVFCDNEDGELSENQKKEEVQKLGGIGLVLVDDKTRAVAASYKEFPMTLISSEDAAEILSYINSTKDPVATILPTTTVTNYKPAPMVAYFSARGPSSIARNILKPDIAAPGVNIIAAWKGNDTGEALKGQEPPLFNVISGTSMSCPHVSGIAAEVKSQNPTWSPSAIKSAIMTTASQTNNVKAHITTDSGVEATAYDYGAGEVGTSGPLQPGLVYETSTIDYLNFLCYIGYDTSTVRVISKNLPHGFACLKDSSTDLISNINYPSIAIFNLSVNQSKMVSRTLTNVGGDGDTTYTAIIYAPPGLEVGVGPTPLQFTKNGQKLSYTAYFKALSVLDDDDVFGAITWTNGKFKVRIPFVVSSRSSK</sequence>
<dbReference type="GO" id="GO:0004252">
    <property type="term" value="F:serine-type endopeptidase activity"/>
    <property type="evidence" value="ECO:0000318"/>
    <property type="project" value="GO_Central"/>
</dbReference>
<dbReference type="PANTHER" id="PTHR10795">
    <property type="entry name" value="PROPROTEIN CONVERTASE SUBTILISIN/KEXIN"/>
    <property type="match status" value="1"/>
</dbReference>
<dbReference type="InterPro" id="IPR000209">
    <property type="entry name" value="Peptidase_S8/S53_dom"/>
</dbReference>
<organism evidence="13 14">
    <name type="scientific">Ricinus communis</name>
    <name type="common">Castor bean</name>
    <dbReference type="NCBI Taxonomy" id="3988"/>
    <lineage>
        <taxon>Eukaryota</taxon>
        <taxon>Viridiplantae</taxon>
        <taxon>Streptophyta</taxon>
        <taxon>Embryophyta</taxon>
        <taxon>Tracheophyta</taxon>
        <taxon>Spermatophyta</taxon>
        <taxon>Magnoliopsida</taxon>
        <taxon>eudicotyledons</taxon>
        <taxon>Gunneridae</taxon>
        <taxon>Pentapetalae</taxon>
        <taxon>rosids</taxon>
        <taxon>fabids</taxon>
        <taxon>Malpighiales</taxon>
        <taxon>Euphorbiaceae</taxon>
        <taxon>Acalyphoideae</taxon>
        <taxon>Acalypheae</taxon>
        <taxon>Ricinus</taxon>
    </lineage>
</organism>
<evidence type="ECO:0000256" key="1">
    <source>
        <dbReference type="ARBA" id="ARBA00002076"/>
    </source>
</evidence>
<dbReference type="CDD" id="cd02120">
    <property type="entry name" value="PA_subtilisin_like"/>
    <property type="match status" value="1"/>
</dbReference>
<protein>
    <submittedName>
        <fullName evidence="13">Cucumisin, putative</fullName>
        <ecNumber evidence="13">3.4.21.25</ecNumber>
    </submittedName>
</protein>
<dbReference type="Pfam" id="PF02225">
    <property type="entry name" value="PA"/>
    <property type="match status" value="1"/>
</dbReference>
<dbReference type="PRINTS" id="PR00723">
    <property type="entry name" value="SUBTILISIN"/>
</dbReference>
<dbReference type="STRING" id="3988.B9R8D5"/>
<evidence type="ECO:0000256" key="5">
    <source>
        <dbReference type="ARBA" id="ARBA00022670"/>
    </source>
</evidence>
<dbReference type="FunCoup" id="B9R8D5">
    <property type="interactions" value="21"/>
</dbReference>
<evidence type="ECO:0000256" key="4">
    <source>
        <dbReference type="ARBA" id="ARBA00022523"/>
    </source>
</evidence>
<evidence type="ECO:0000256" key="9">
    <source>
        <dbReference type="PROSITE-ProRule" id="PRU01240"/>
    </source>
</evidence>
<feature type="domain" description="PA" evidence="11">
    <location>
        <begin position="198"/>
        <end position="272"/>
    </location>
</feature>
<feature type="domain" description="Subtilisin-like protease fibronectin type-III" evidence="12">
    <location>
        <begin position="474"/>
        <end position="572"/>
    </location>
</feature>
<dbReference type="EC" id="3.4.21.25" evidence="13"/>
<evidence type="ECO:0000256" key="8">
    <source>
        <dbReference type="ARBA" id="ARBA00022825"/>
    </source>
</evidence>
<name>B9R8D5_RICCO</name>
<dbReference type="SUPFAM" id="SSF52743">
    <property type="entry name" value="Subtilisin-like"/>
    <property type="match status" value="1"/>
</dbReference>
<evidence type="ECO:0000259" key="11">
    <source>
        <dbReference type="Pfam" id="PF02225"/>
    </source>
</evidence>
<evidence type="ECO:0000259" key="10">
    <source>
        <dbReference type="Pfam" id="PF00082"/>
    </source>
</evidence>
<dbReference type="Proteomes" id="UP000008311">
    <property type="component" value="Unassembled WGS sequence"/>
</dbReference>
<dbReference type="InParanoid" id="B9R8D5"/>
<keyword evidence="6" id="KW-0732">Signal</keyword>
<comment type="caution">
    <text evidence="9">Lacks conserved residue(s) required for the propagation of feature annotation.</text>
</comment>
<dbReference type="GO" id="GO:0006508">
    <property type="term" value="P:proteolysis"/>
    <property type="evidence" value="ECO:0007669"/>
    <property type="project" value="UniProtKB-KW"/>
</dbReference>
<dbReference type="InterPro" id="IPR041469">
    <property type="entry name" value="Subtilisin-like_FN3"/>
</dbReference>